<comment type="caution">
    <text evidence="1">The sequence shown here is derived from an EMBL/GenBank/DDBJ whole genome shotgun (WGS) entry which is preliminary data.</text>
</comment>
<proteinExistence type="predicted"/>
<evidence type="ECO:0000313" key="2">
    <source>
        <dbReference type="Proteomes" id="UP001285441"/>
    </source>
</evidence>
<reference evidence="1" key="2">
    <citation type="submission" date="2023-06" db="EMBL/GenBank/DDBJ databases">
        <authorList>
            <consortium name="Lawrence Berkeley National Laboratory"/>
            <person name="Haridas S."/>
            <person name="Hensen N."/>
            <person name="Bonometti L."/>
            <person name="Westerberg I."/>
            <person name="Brannstrom I.O."/>
            <person name="Guillou S."/>
            <person name="Cros-Aarteil S."/>
            <person name="Calhoun S."/>
            <person name="Kuo A."/>
            <person name="Mondo S."/>
            <person name="Pangilinan J."/>
            <person name="Riley R."/>
            <person name="LaButti K."/>
            <person name="Andreopoulos B."/>
            <person name="Lipzen A."/>
            <person name="Chen C."/>
            <person name="Yanf M."/>
            <person name="Daum C."/>
            <person name="Ng V."/>
            <person name="Clum A."/>
            <person name="Steindorff A."/>
            <person name="Ohm R."/>
            <person name="Martin F."/>
            <person name="Silar P."/>
            <person name="Natvig D."/>
            <person name="Lalanne C."/>
            <person name="Gautier V."/>
            <person name="Ament-velasquez S.L."/>
            <person name="Kruys A."/>
            <person name="Hutchinson M.I."/>
            <person name="Powell A.J."/>
            <person name="Barry K."/>
            <person name="Miller A.N."/>
            <person name="Grigoriev I.V."/>
            <person name="Debuchy R."/>
            <person name="Gladieux P."/>
            <person name="Thoren M.H."/>
            <person name="Johannesson H."/>
        </authorList>
    </citation>
    <scope>NUCLEOTIDE SEQUENCE</scope>
    <source>
        <strain evidence="1">CBS 232.78</strain>
    </source>
</reference>
<keyword evidence="2" id="KW-1185">Reference proteome</keyword>
<dbReference type="AlphaFoldDB" id="A0AAE0U513"/>
<evidence type="ECO:0000313" key="1">
    <source>
        <dbReference type="EMBL" id="KAK3390714.1"/>
    </source>
</evidence>
<reference evidence="1" key="1">
    <citation type="journal article" date="2023" name="Mol. Phylogenet. Evol.">
        <title>Genome-scale phylogeny and comparative genomics of the fungal order Sordariales.</title>
        <authorList>
            <person name="Hensen N."/>
            <person name="Bonometti L."/>
            <person name="Westerberg I."/>
            <person name="Brannstrom I.O."/>
            <person name="Guillou S."/>
            <person name="Cros-Aarteil S."/>
            <person name="Calhoun S."/>
            <person name="Haridas S."/>
            <person name="Kuo A."/>
            <person name="Mondo S."/>
            <person name="Pangilinan J."/>
            <person name="Riley R."/>
            <person name="LaButti K."/>
            <person name="Andreopoulos B."/>
            <person name="Lipzen A."/>
            <person name="Chen C."/>
            <person name="Yan M."/>
            <person name="Daum C."/>
            <person name="Ng V."/>
            <person name="Clum A."/>
            <person name="Steindorff A."/>
            <person name="Ohm R.A."/>
            <person name="Martin F."/>
            <person name="Silar P."/>
            <person name="Natvig D.O."/>
            <person name="Lalanne C."/>
            <person name="Gautier V."/>
            <person name="Ament-Velasquez S.L."/>
            <person name="Kruys A."/>
            <person name="Hutchinson M.I."/>
            <person name="Powell A.J."/>
            <person name="Barry K."/>
            <person name="Miller A.N."/>
            <person name="Grigoriev I.V."/>
            <person name="Debuchy R."/>
            <person name="Gladieux P."/>
            <person name="Hiltunen Thoren M."/>
            <person name="Johannesson H."/>
        </authorList>
    </citation>
    <scope>NUCLEOTIDE SEQUENCE</scope>
    <source>
        <strain evidence="1">CBS 232.78</strain>
    </source>
</reference>
<dbReference type="Proteomes" id="UP001285441">
    <property type="component" value="Unassembled WGS sequence"/>
</dbReference>
<organism evidence="1 2">
    <name type="scientific">Podospora didyma</name>
    <dbReference type="NCBI Taxonomy" id="330526"/>
    <lineage>
        <taxon>Eukaryota</taxon>
        <taxon>Fungi</taxon>
        <taxon>Dikarya</taxon>
        <taxon>Ascomycota</taxon>
        <taxon>Pezizomycotina</taxon>
        <taxon>Sordariomycetes</taxon>
        <taxon>Sordariomycetidae</taxon>
        <taxon>Sordariales</taxon>
        <taxon>Podosporaceae</taxon>
        <taxon>Podospora</taxon>
    </lineage>
</organism>
<sequence length="264" mass="29695">MSWSSNRNWSHSLGGDRSFTWTAPQSNKAAGEEANAEAKVVQKVRDFVDDGCKKNGGLGTSEGQFVNLFIHEVLDNLEAPSSATGPWVNRLNKLNKKTGELKNEKTFFLKLANAYILARDEPCKEKEAIKDKKIQEWEKRLTYLSTHESGIAEGLQEKIAKTQASWCRALQDHQRLRAACGTTEAARVILLGNAKRQELTIITRNYLSSLKDVVSRAEDGKVNVYIPELNDPSNIRVNLFDSWGIRERKLKRFLDACGEMEPGI</sequence>
<protein>
    <submittedName>
        <fullName evidence="1">Uncharacterized protein</fullName>
    </submittedName>
</protein>
<name>A0AAE0U513_9PEZI</name>
<gene>
    <name evidence="1" type="ORF">B0H63DRAFT_539142</name>
</gene>
<dbReference type="EMBL" id="JAULSW010000002">
    <property type="protein sequence ID" value="KAK3390714.1"/>
    <property type="molecule type" value="Genomic_DNA"/>
</dbReference>
<accession>A0AAE0U513</accession>